<name>A0A2N0ZE42_9BACI</name>
<accession>A0A2N0ZE42</accession>
<dbReference type="Gene3D" id="1.10.10.1150">
    <property type="entry name" value="Coenzyme PQQ synthesis protein D (PqqD)"/>
    <property type="match status" value="1"/>
</dbReference>
<protein>
    <submittedName>
        <fullName evidence="1">PqqD family protein</fullName>
    </submittedName>
</protein>
<dbReference type="AlphaFoldDB" id="A0A2N0ZE42"/>
<dbReference type="Pfam" id="PF05402">
    <property type="entry name" value="PqqD"/>
    <property type="match status" value="1"/>
</dbReference>
<dbReference type="NCBIfam" id="NF033536">
    <property type="entry name" value="lasso_PqqD_Bac"/>
    <property type="match status" value="1"/>
</dbReference>
<evidence type="ECO:0000313" key="2">
    <source>
        <dbReference type="Proteomes" id="UP000233343"/>
    </source>
</evidence>
<dbReference type="InterPro" id="IPR008792">
    <property type="entry name" value="PQQD"/>
</dbReference>
<comment type="caution">
    <text evidence="1">The sequence shown here is derived from an EMBL/GenBank/DDBJ whole genome shotgun (WGS) entry which is preliminary data.</text>
</comment>
<dbReference type="EMBL" id="PISD01000036">
    <property type="protein sequence ID" value="PKG27781.1"/>
    <property type="molecule type" value="Genomic_DNA"/>
</dbReference>
<proteinExistence type="predicted"/>
<evidence type="ECO:0000313" key="1">
    <source>
        <dbReference type="EMBL" id="PKG27781.1"/>
    </source>
</evidence>
<dbReference type="Proteomes" id="UP000233343">
    <property type="component" value="Unassembled WGS sequence"/>
</dbReference>
<sequence>MNKENVLLFKEKVQQVKGNIVSDMGGEKVMLNIGNGKYYNLGTIGGDIWERMSEPVEIGQIIADLLNYYDVDREKCEEEVINFLLHLHTEKLIEMKCD</sequence>
<gene>
    <name evidence="1" type="ORF">CWS20_16940</name>
</gene>
<organism evidence="1 2">
    <name type="scientific">Cytobacillus horneckiae</name>
    <dbReference type="NCBI Taxonomy" id="549687"/>
    <lineage>
        <taxon>Bacteria</taxon>
        <taxon>Bacillati</taxon>
        <taxon>Bacillota</taxon>
        <taxon>Bacilli</taxon>
        <taxon>Bacillales</taxon>
        <taxon>Bacillaceae</taxon>
        <taxon>Cytobacillus</taxon>
    </lineage>
</organism>
<reference evidence="1 2" key="1">
    <citation type="journal article" date="2010" name="Int. J. Syst. Evol. Microbiol.">
        <title>Bacillus horneckiae sp. nov., isolated from a spacecraft-assembly clean room.</title>
        <authorList>
            <person name="Vaishampayan P."/>
            <person name="Probst A."/>
            <person name="Krishnamurthi S."/>
            <person name="Ghosh S."/>
            <person name="Osman S."/>
            <person name="McDowall A."/>
            <person name="Ruckmani A."/>
            <person name="Mayilraj S."/>
            <person name="Venkateswaran K."/>
        </authorList>
    </citation>
    <scope>NUCLEOTIDE SEQUENCE [LARGE SCALE GENOMIC DNA]</scope>
    <source>
        <strain evidence="2">1PO1SC</strain>
    </source>
</reference>
<dbReference type="RefSeq" id="WP_066190753.1">
    <property type="nucleotide sequence ID" value="NZ_JAFDQP010000012.1"/>
</dbReference>
<dbReference type="InterPro" id="IPR041881">
    <property type="entry name" value="PqqD_sf"/>
</dbReference>
<keyword evidence="2" id="KW-1185">Reference proteome</keyword>